<evidence type="ECO:0000256" key="1">
    <source>
        <dbReference type="SAM" id="MobiDB-lite"/>
    </source>
</evidence>
<reference evidence="2" key="1">
    <citation type="journal article" date="2019" name="Environ. Microbiol.">
        <title>Fungal ecological strategies reflected in gene transcription - a case study of two litter decomposers.</title>
        <authorList>
            <person name="Barbi F."/>
            <person name="Kohler A."/>
            <person name="Barry K."/>
            <person name="Baskaran P."/>
            <person name="Daum C."/>
            <person name="Fauchery L."/>
            <person name="Ihrmark K."/>
            <person name="Kuo A."/>
            <person name="LaButti K."/>
            <person name="Lipzen A."/>
            <person name="Morin E."/>
            <person name="Grigoriev I.V."/>
            <person name="Henrissat B."/>
            <person name="Lindahl B."/>
            <person name="Martin F."/>
        </authorList>
    </citation>
    <scope>NUCLEOTIDE SEQUENCE</scope>
    <source>
        <strain evidence="2">JB14</strain>
    </source>
</reference>
<protein>
    <submittedName>
        <fullName evidence="2">Uncharacterized protein</fullName>
    </submittedName>
</protein>
<evidence type="ECO:0000313" key="3">
    <source>
        <dbReference type="Proteomes" id="UP000799118"/>
    </source>
</evidence>
<dbReference type="OrthoDB" id="3222453at2759"/>
<sequence>MKCHLKSMQAEYQFCVVPPPLLRMSGTHIRSQGEARLSMPPPLVAHGSIFPDANHLDIAGSHFFAAQRIQVDYHSAIPPHSQHLATNYNSSSSVSPGLQPDSEPPSTYAAESSDPEHESVPYTKLLLMAGQGIPFWNPIPVTRGAPALFHAEGLLVGDVITLDEEGGYDYLFNIFLPANSERNQFAPEGFEPFQGVDPYSQDRAGMKDGHYLSYTTNLASQSQQRENLYVRHMAHDVDIRQPDGALLVAPKGTILHQLDRRIEDELDPYIRANVEIWYKNTRKELSELNPPELGVITGCHKCSCCLMAVFTNAESSQVKITFTSKNDQQQNDVNYRLSSSSGPWNSALNLNHQRRETIFFRGYWISKKSPAHQEPTSAAAVETRGETIKGSNPIIMPTREMTTEHLKWRLLPQKRKESISYMS</sequence>
<dbReference type="AlphaFoldDB" id="A0A6A4GQ95"/>
<name>A0A6A4GQ95_9AGAR</name>
<evidence type="ECO:0000313" key="2">
    <source>
        <dbReference type="EMBL" id="KAE9387808.1"/>
    </source>
</evidence>
<organism evidence="2 3">
    <name type="scientific">Gymnopus androsaceus JB14</name>
    <dbReference type="NCBI Taxonomy" id="1447944"/>
    <lineage>
        <taxon>Eukaryota</taxon>
        <taxon>Fungi</taxon>
        <taxon>Dikarya</taxon>
        <taxon>Basidiomycota</taxon>
        <taxon>Agaricomycotina</taxon>
        <taxon>Agaricomycetes</taxon>
        <taxon>Agaricomycetidae</taxon>
        <taxon>Agaricales</taxon>
        <taxon>Marasmiineae</taxon>
        <taxon>Omphalotaceae</taxon>
        <taxon>Gymnopus</taxon>
    </lineage>
</organism>
<gene>
    <name evidence="2" type="ORF">BT96DRAFT_981276</name>
</gene>
<keyword evidence="3" id="KW-1185">Reference proteome</keyword>
<dbReference type="EMBL" id="ML769779">
    <property type="protein sequence ID" value="KAE9387808.1"/>
    <property type="molecule type" value="Genomic_DNA"/>
</dbReference>
<accession>A0A6A4GQ95</accession>
<dbReference type="Proteomes" id="UP000799118">
    <property type="component" value="Unassembled WGS sequence"/>
</dbReference>
<proteinExistence type="predicted"/>
<feature type="region of interest" description="Disordered" evidence="1">
    <location>
        <begin position="85"/>
        <end position="115"/>
    </location>
</feature>
<feature type="compositionally biased region" description="Polar residues" evidence="1">
    <location>
        <begin position="85"/>
        <end position="96"/>
    </location>
</feature>